<dbReference type="PANTHER" id="PTHR30569">
    <property type="entry name" value="CYTOSINE TRANSPORTER CODB"/>
    <property type="match status" value="1"/>
</dbReference>
<reference evidence="7 8" key="1">
    <citation type="submission" date="2019-01" db="EMBL/GenBank/DDBJ databases">
        <title>Genome sequences of Streptomyces and Rhizobium isolates collected from root and soil.</title>
        <authorList>
            <person name="Chhettri S."/>
            <person name="Sevigny J.L."/>
            <person name="Sen A."/>
            <person name="Ennis N."/>
            <person name="Tisa L."/>
        </authorList>
    </citation>
    <scope>NUCLEOTIDE SEQUENCE [LARGE SCALE GENOMIC DNA]</scope>
    <source>
        <strain evidence="7 8">San01</strain>
    </source>
</reference>
<keyword evidence="3 6" id="KW-0812">Transmembrane</keyword>
<comment type="subcellular location">
    <subcellularLocation>
        <location evidence="1">Membrane</location>
        <topology evidence="1">Multi-pass membrane protein</topology>
    </subcellularLocation>
</comment>
<sequence length="472" mass="49646">MTKPSGAPTADHTDEDYPLERVPRAARYSWFNVAVQRFGQLSDLTQFLLGATLGAGLSFWGAFWAFTLGSVILEVVCIFVGVAGMREGLATSMLVRWTGFGRFGSTLIGLVIAVSLFGWFGVQTAVFAAGLQSIVPSIPLWAWCLICGLGVTALVLRGFRAMGWTAFVTVPAFLGLAGWAMTVQISRHSFTDLVASPPFGAHISIATGATIVAGSYIVGAVTTPDMTRFNRTTGDVVKQTLVGISLGEYVLGLAGVLLAYAVKSSDLIAIITSSSGIVGVIVLVSATVKINNWNLYSSSLGLISAVESVFKVRLGRVGTTVVIGVLGSLAAAAGILEHFTDFLTVLGVLTPPVAGIMVAEYFVVKQWRPQLDASRAVGRLPESEPGWVPATLATWAVASLVGWLGDHYAWWGIPALNSLILAGLGYIVLGKLGLVRAVRELPFTQPERPAAQIEAEVGTADPAPASTPASAH</sequence>
<evidence type="ECO:0000256" key="2">
    <source>
        <dbReference type="ARBA" id="ARBA00008974"/>
    </source>
</evidence>
<feature type="transmembrane region" description="Helical" evidence="6">
    <location>
        <begin position="201"/>
        <end position="221"/>
    </location>
</feature>
<feature type="transmembrane region" description="Helical" evidence="6">
    <location>
        <begin position="385"/>
        <end position="404"/>
    </location>
</feature>
<dbReference type="PANTHER" id="PTHR30569:SF0">
    <property type="entry name" value="CYTOSINE PERMEASE"/>
    <property type="match status" value="1"/>
</dbReference>
<dbReference type="EMBL" id="RZYA01000033">
    <property type="protein sequence ID" value="RVU15380.1"/>
    <property type="molecule type" value="Genomic_DNA"/>
</dbReference>
<evidence type="ECO:0000256" key="5">
    <source>
        <dbReference type="ARBA" id="ARBA00023136"/>
    </source>
</evidence>
<comment type="similarity">
    <text evidence="2">Belongs to the purine-cytosine permease (2.A.39) family.</text>
</comment>
<keyword evidence="8" id="KW-1185">Reference proteome</keyword>
<dbReference type="AlphaFoldDB" id="A0A3S2VL67"/>
<feature type="transmembrane region" description="Helical" evidence="6">
    <location>
        <begin position="410"/>
        <end position="429"/>
    </location>
</feature>
<feature type="transmembrane region" description="Helical" evidence="6">
    <location>
        <begin position="163"/>
        <end position="181"/>
    </location>
</feature>
<feature type="transmembrane region" description="Helical" evidence="6">
    <location>
        <begin position="241"/>
        <end position="261"/>
    </location>
</feature>
<keyword evidence="5 6" id="KW-0472">Membrane</keyword>
<dbReference type="InterPro" id="IPR030191">
    <property type="entry name" value="CodB"/>
</dbReference>
<feature type="transmembrane region" description="Helical" evidence="6">
    <location>
        <begin position="342"/>
        <end position="364"/>
    </location>
</feature>
<comment type="caution">
    <text evidence="7">The sequence shown here is derived from an EMBL/GenBank/DDBJ whole genome shotgun (WGS) entry which is preliminary data.</text>
</comment>
<dbReference type="OrthoDB" id="3169878at2"/>
<dbReference type="InterPro" id="IPR001248">
    <property type="entry name" value="Pur-cyt_permease"/>
</dbReference>
<evidence type="ECO:0000256" key="4">
    <source>
        <dbReference type="ARBA" id="ARBA00022989"/>
    </source>
</evidence>
<evidence type="ECO:0000256" key="1">
    <source>
        <dbReference type="ARBA" id="ARBA00004141"/>
    </source>
</evidence>
<evidence type="ECO:0000256" key="6">
    <source>
        <dbReference type="SAM" id="Phobius"/>
    </source>
</evidence>
<name>A0A3S2VL67_9ACTN</name>
<feature type="transmembrane region" description="Helical" evidence="6">
    <location>
        <begin position="134"/>
        <end position="156"/>
    </location>
</feature>
<dbReference type="Proteomes" id="UP000283128">
    <property type="component" value="Unassembled WGS sequence"/>
</dbReference>
<feature type="transmembrane region" description="Helical" evidence="6">
    <location>
        <begin position="103"/>
        <end position="122"/>
    </location>
</feature>
<feature type="transmembrane region" description="Helical" evidence="6">
    <location>
        <begin position="317"/>
        <end position="336"/>
    </location>
</feature>
<protein>
    <submittedName>
        <fullName evidence="7">Cytosine permease</fullName>
    </submittedName>
</protein>
<evidence type="ECO:0000313" key="7">
    <source>
        <dbReference type="EMBL" id="RVU15380.1"/>
    </source>
</evidence>
<accession>A0A3S2VL67</accession>
<dbReference type="Gene3D" id="1.10.4160.10">
    <property type="entry name" value="Hydantoin permease"/>
    <property type="match status" value="1"/>
</dbReference>
<feature type="transmembrane region" description="Helical" evidence="6">
    <location>
        <begin position="57"/>
        <end position="82"/>
    </location>
</feature>
<dbReference type="RefSeq" id="WP_127833145.1">
    <property type="nucleotide sequence ID" value="NZ_RZYA01000033.1"/>
</dbReference>
<dbReference type="Pfam" id="PF02133">
    <property type="entry name" value="Transp_cyt_pur"/>
    <property type="match status" value="1"/>
</dbReference>
<gene>
    <name evidence="7" type="ORF">EOT10_39145</name>
</gene>
<dbReference type="GO" id="GO:0015209">
    <property type="term" value="F:cytosine transmembrane transporter activity"/>
    <property type="evidence" value="ECO:0007669"/>
    <property type="project" value="InterPro"/>
</dbReference>
<dbReference type="GO" id="GO:0005886">
    <property type="term" value="C:plasma membrane"/>
    <property type="evidence" value="ECO:0007669"/>
    <property type="project" value="TreeGrafter"/>
</dbReference>
<evidence type="ECO:0000313" key="8">
    <source>
        <dbReference type="Proteomes" id="UP000283128"/>
    </source>
</evidence>
<evidence type="ECO:0000256" key="3">
    <source>
        <dbReference type="ARBA" id="ARBA00022692"/>
    </source>
</evidence>
<proteinExistence type="inferred from homology"/>
<feature type="transmembrane region" description="Helical" evidence="6">
    <location>
        <begin position="267"/>
        <end position="288"/>
    </location>
</feature>
<organism evidence="7 8">
    <name type="scientific">Streptomyces antnestii</name>
    <dbReference type="NCBI Taxonomy" id="2494256"/>
    <lineage>
        <taxon>Bacteria</taxon>
        <taxon>Bacillati</taxon>
        <taxon>Actinomycetota</taxon>
        <taxon>Actinomycetes</taxon>
        <taxon>Kitasatosporales</taxon>
        <taxon>Streptomycetaceae</taxon>
        <taxon>Streptomyces</taxon>
    </lineage>
</organism>
<dbReference type="CDD" id="cd11484">
    <property type="entry name" value="SLC-NCS1sbd_CobB-like"/>
    <property type="match status" value="1"/>
</dbReference>
<keyword evidence="4 6" id="KW-1133">Transmembrane helix</keyword>